<dbReference type="InterPro" id="IPR034660">
    <property type="entry name" value="DinB/YfiT-like"/>
</dbReference>
<evidence type="ECO:0000313" key="2">
    <source>
        <dbReference type="EMBL" id="ABJ84270.1"/>
    </source>
</evidence>
<dbReference type="KEGG" id="sus:Acid_3293"/>
<name>Q021V5_SOLUE</name>
<dbReference type="InterPro" id="IPR024775">
    <property type="entry name" value="DinB-like"/>
</dbReference>
<dbReference type="SUPFAM" id="SSF109854">
    <property type="entry name" value="DinB/YfiT-like putative metalloenzymes"/>
    <property type="match status" value="1"/>
</dbReference>
<dbReference type="STRING" id="234267.Acid_3293"/>
<accession>Q021V5</accession>
<protein>
    <recommendedName>
        <fullName evidence="1">DinB-like domain-containing protein</fullName>
    </recommendedName>
</protein>
<dbReference type="eggNOG" id="COG2318">
    <property type="taxonomic scope" value="Bacteria"/>
</dbReference>
<sequence>MTSPKTQGYDFANQLLASKDFFTRSTRVLDESDSGFRPQEGMMTVAQQVAHTAQTLDWFIEGASRPEGFDLDFEKHAKALDAVTSLAAARQMLDTAFANAIQFLRSRSPEDLSRPLPNGPVMGGQPVSDIAWAMVEHTAHHRGALTVYSRQLGKVPVMPYSG</sequence>
<dbReference type="EMBL" id="CP000473">
    <property type="protein sequence ID" value="ABJ84270.1"/>
    <property type="molecule type" value="Genomic_DNA"/>
</dbReference>
<gene>
    <name evidence="2" type="ordered locus">Acid_3293</name>
</gene>
<dbReference type="Gene3D" id="1.20.120.450">
    <property type="entry name" value="dinb family like domain"/>
    <property type="match status" value="1"/>
</dbReference>
<feature type="domain" description="DinB-like" evidence="1">
    <location>
        <begin position="27"/>
        <end position="143"/>
    </location>
</feature>
<organism evidence="2">
    <name type="scientific">Solibacter usitatus (strain Ellin6076)</name>
    <dbReference type="NCBI Taxonomy" id="234267"/>
    <lineage>
        <taxon>Bacteria</taxon>
        <taxon>Pseudomonadati</taxon>
        <taxon>Acidobacteriota</taxon>
        <taxon>Terriglobia</taxon>
        <taxon>Bryobacterales</taxon>
        <taxon>Solibacteraceae</taxon>
        <taxon>Candidatus Solibacter</taxon>
    </lineage>
</organism>
<dbReference type="HOGENOM" id="CLU_1634283_0_0_0"/>
<proteinExistence type="predicted"/>
<dbReference type="Pfam" id="PF12867">
    <property type="entry name" value="DinB_2"/>
    <property type="match status" value="1"/>
</dbReference>
<evidence type="ECO:0000259" key="1">
    <source>
        <dbReference type="Pfam" id="PF12867"/>
    </source>
</evidence>
<dbReference type="AlphaFoldDB" id="Q021V5"/>
<dbReference type="InParanoid" id="Q021V5"/>
<reference evidence="2" key="1">
    <citation type="submission" date="2006-10" db="EMBL/GenBank/DDBJ databases">
        <title>Complete sequence of Solibacter usitatus Ellin6076.</title>
        <authorList>
            <consortium name="US DOE Joint Genome Institute"/>
            <person name="Copeland A."/>
            <person name="Lucas S."/>
            <person name="Lapidus A."/>
            <person name="Barry K."/>
            <person name="Detter J.C."/>
            <person name="Glavina del Rio T."/>
            <person name="Hammon N."/>
            <person name="Israni S."/>
            <person name="Dalin E."/>
            <person name="Tice H."/>
            <person name="Pitluck S."/>
            <person name="Thompson L.S."/>
            <person name="Brettin T."/>
            <person name="Bruce D."/>
            <person name="Han C."/>
            <person name="Tapia R."/>
            <person name="Gilna P."/>
            <person name="Schmutz J."/>
            <person name="Larimer F."/>
            <person name="Land M."/>
            <person name="Hauser L."/>
            <person name="Kyrpides N."/>
            <person name="Mikhailova N."/>
            <person name="Janssen P.H."/>
            <person name="Kuske C.R."/>
            <person name="Richardson P."/>
        </authorList>
    </citation>
    <scope>NUCLEOTIDE SEQUENCE</scope>
    <source>
        <strain evidence="2">Ellin6076</strain>
    </source>
</reference>
<dbReference type="OrthoDB" id="119432at2"/>